<dbReference type="GO" id="GO:0042773">
    <property type="term" value="P:ATP synthesis coupled electron transport"/>
    <property type="evidence" value="ECO:0007669"/>
    <property type="project" value="InterPro"/>
</dbReference>
<comment type="catalytic activity">
    <reaction evidence="16 17">
        <text>a ubiquinone + NADH + 5 H(+)(in) = a ubiquinol + NAD(+) + 4 H(+)(out)</text>
        <dbReference type="Rhea" id="RHEA:29091"/>
        <dbReference type="Rhea" id="RHEA-COMP:9565"/>
        <dbReference type="Rhea" id="RHEA-COMP:9566"/>
        <dbReference type="ChEBI" id="CHEBI:15378"/>
        <dbReference type="ChEBI" id="CHEBI:16389"/>
        <dbReference type="ChEBI" id="CHEBI:17976"/>
        <dbReference type="ChEBI" id="CHEBI:57540"/>
        <dbReference type="ChEBI" id="CHEBI:57945"/>
        <dbReference type="EC" id="7.1.1.2"/>
    </reaction>
</comment>
<comment type="function">
    <text evidence="17">Core subunit of the mitochondrial membrane respiratory chain NADH dehydrogenase (Complex I) which catalyzes electron transfer from NADH through the respiratory chain, using ubiquinone as an electron acceptor. Essential for the catalytic activity and assembly of complex I.</text>
</comment>
<evidence type="ECO:0000256" key="1">
    <source>
        <dbReference type="ARBA" id="ARBA00003257"/>
    </source>
</evidence>
<evidence type="ECO:0000256" key="5">
    <source>
        <dbReference type="ARBA" id="ARBA00021006"/>
    </source>
</evidence>
<comment type="similarity">
    <text evidence="3 17">Belongs to the complex I subunit 4 family.</text>
</comment>
<feature type="transmembrane region" description="Helical" evidence="17">
    <location>
        <begin position="401"/>
        <end position="422"/>
    </location>
</feature>
<comment type="subcellular location">
    <subcellularLocation>
        <location evidence="2 17">Mitochondrion membrane</location>
        <topology evidence="2 17">Multi-pass membrane protein</topology>
    </subcellularLocation>
</comment>
<feature type="transmembrane region" description="Helical" evidence="17">
    <location>
        <begin position="233"/>
        <end position="252"/>
    </location>
</feature>
<dbReference type="GO" id="GO:0048039">
    <property type="term" value="F:ubiquinone binding"/>
    <property type="evidence" value="ECO:0007669"/>
    <property type="project" value="TreeGrafter"/>
</dbReference>
<feature type="transmembrane region" description="Helical" evidence="17">
    <location>
        <begin position="75"/>
        <end position="93"/>
    </location>
</feature>
<keyword evidence="13 17" id="KW-0830">Ubiquinone</keyword>
<evidence type="ECO:0000256" key="17">
    <source>
        <dbReference type="RuleBase" id="RU003297"/>
    </source>
</evidence>
<dbReference type="GO" id="GO:0003954">
    <property type="term" value="F:NADH dehydrogenase activity"/>
    <property type="evidence" value="ECO:0007669"/>
    <property type="project" value="TreeGrafter"/>
</dbReference>
<geneLocation type="mitochondrion" evidence="19"/>
<evidence type="ECO:0000256" key="11">
    <source>
        <dbReference type="ARBA" id="ARBA00022989"/>
    </source>
</evidence>
<dbReference type="PANTHER" id="PTHR43507:SF20">
    <property type="entry name" value="NADH-UBIQUINONE OXIDOREDUCTASE CHAIN 4"/>
    <property type="match status" value="1"/>
</dbReference>
<dbReference type="GO" id="GO:0015990">
    <property type="term" value="P:electron transport coupled proton transport"/>
    <property type="evidence" value="ECO:0007669"/>
    <property type="project" value="TreeGrafter"/>
</dbReference>
<feature type="transmembrane region" description="Helical" evidence="17">
    <location>
        <begin position="50"/>
        <end position="68"/>
    </location>
</feature>
<keyword evidence="6 17" id="KW-0813">Transport</keyword>
<feature type="transmembrane region" description="Helical" evidence="17">
    <location>
        <begin position="12"/>
        <end position="30"/>
    </location>
</feature>
<keyword evidence="14 17" id="KW-0496">Mitochondrion</keyword>
<feature type="transmembrane region" description="Helical" evidence="17">
    <location>
        <begin position="284"/>
        <end position="308"/>
    </location>
</feature>
<feature type="transmembrane region" description="Helical" evidence="17">
    <location>
        <begin position="202"/>
        <end position="221"/>
    </location>
</feature>
<evidence type="ECO:0000256" key="16">
    <source>
        <dbReference type="ARBA" id="ARBA00049551"/>
    </source>
</evidence>
<keyword evidence="11 17" id="KW-1133">Transmembrane helix</keyword>
<evidence type="ECO:0000256" key="14">
    <source>
        <dbReference type="ARBA" id="ARBA00023128"/>
    </source>
</evidence>
<evidence type="ECO:0000313" key="19">
    <source>
        <dbReference type="EMBL" id="ABC86661.2"/>
    </source>
</evidence>
<feature type="transmembrane region" description="Helical" evidence="17">
    <location>
        <begin position="130"/>
        <end position="149"/>
    </location>
</feature>
<evidence type="ECO:0000256" key="15">
    <source>
        <dbReference type="ARBA" id="ARBA00023136"/>
    </source>
</evidence>
<keyword evidence="9" id="KW-1278">Translocase</keyword>
<sequence length="425" mass="50482">MMKYFFMLSLIYKFSVYFKFLMLLNLFLVMNLFDFNYMNLSSFYMFDEMSYFLTMLVVWVFSLIFLIFNGANKLYFYFLIKSLNLLLVLIFILVDFFYFYLFFEVSLIFMFMMIISFGKQFERLSAGMYMIFYTIFPSLLMLLGIYKYYDFCSDLVLFFWVNQSKSLFISLSFMLMFLIKMPIFLFHYWLPKAHVEASLEGSIILASIFLKLGSYGVYRVLAVLESLLNFYKIYFMIFFLVSSVLVSGFCCLQVDLKMLIAYSSIVHMSFMMVALMSFLKFGYFSILIIMISHGLCSSGLFFLVNLIYQRLLSRSIIMIKGLISIMPGLTMFMFLMSSSNFSCPPSLNFMGEFHIILSGLKITNVFMVFIMMYVFFSALYSLMMYVCTQFGKMDVYMKLDIYNLEFLIIMLFWLPLNMIFFIKFL</sequence>
<dbReference type="InterPro" id="IPR003918">
    <property type="entry name" value="NADH_UbQ_OxRdtase"/>
</dbReference>
<dbReference type="AlphaFoldDB" id="Q0QJ91"/>
<evidence type="ECO:0000256" key="10">
    <source>
        <dbReference type="ARBA" id="ARBA00022982"/>
    </source>
</evidence>
<evidence type="ECO:0000256" key="6">
    <source>
        <dbReference type="ARBA" id="ARBA00022448"/>
    </source>
</evidence>
<evidence type="ECO:0000256" key="2">
    <source>
        <dbReference type="ARBA" id="ARBA00004225"/>
    </source>
</evidence>
<feature type="transmembrane region" description="Helical" evidence="17">
    <location>
        <begin position="355"/>
        <end position="380"/>
    </location>
</feature>
<dbReference type="InterPro" id="IPR001750">
    <property type="entry name" value="ND/Mrp_TM"/>
</dbReference>
<evidence type="ECO:0000256" key="8">
    <source>
        <dbReference type="ARBA" id="ARBA00022692"/>
    </source>
</evidence>
<evidence type="ECO:0000256" key="7">
    <source>
        <dbReference type="ARBA" id="ARBA00022660"/>
    </source>
</evidence>
<protein>
    <recommendedName>
        <fullName evidence="5 17">NADH-ubiquinone oxidoreductase chain 4</fullName>
        <ecNumber evidence="4 17">7.1.1.2</ecNumber>
    </recommendedName>
</protein>
<comment type="function">
    <text evidence="1">Core subunit of the mitochondrial membrane respiratory chain NADH dehydrogenase (Complex I) that is believed to belong to the minimal assembly required for catalysis. Complex I functions in the transfer of electrons from NADH to the respiratory chain. The immediate electron acceptor for the enzyme is believed to be ubiquinone.</text>
</comment>
<evidence type="ECO:0000256" key="12">
    <source>
        <dbReference type="ARBA" id="ARBA00023027"/>
    </source>
</evidence>
<feature type="transmembrane region" description="Helical" evidence="17">
    <location>
        <begin position="259"/>
        <end position="278"/>
    </location>
</feature>
<organism evidence="19">
    <name type="scientific">Xenos vesparum</name>
    <dbReference type="NCBI Taxonomy" id="31928"/>
    <lineage>
        <taxon>Eukaryota</taxon>
        <taxon>Metazoa</taxon>
        <taxon>Ecdysozoa</taxon>
        <taxon>Arthropoda</taxon>
        <taxon>Hexapoda</taxon>
        <taxon>Insecta</taxon>
        <taxon>Pterygota</taxon>
        <taxon>Neoptera</taxon>
        <taxon>Endopterygota</taxon>
        <taxon>Strepsiptera</taxon>
        <taxon>Stylopidia</taxon>
        <taxon>Xenidae</taxon>
        <taxon>Xenos</taxon>
    </lineage>
</organism>
<dbReference type="PRINTS" id="PR01437">
    <property type="entry name" value="NUOXDRDTASE4"/>
</dbReference>
<evidence type="ECO:0000256" key="4">
    <source>
        <dbReference type="ARBA" id="ARBA00012944"/>
    </source>
</evidence>
<reference evidence="19" key="1">
    <citation type="journal article" date="2006" name="Gene">
        <title>The mitochondrial genome of the entomophagous endoparasite Xenos vesparum (Insecta: Strepsiptera).</title>
        <authorList>
            <person name="Carapelli A."/>
            <person name="Vannini L."/>
            <person name="Nardi F."/>
            <person name="Boore J.L."/>
            <person name="Beani L."/>
            <person name="Dallai R."/>
            <person name="Frati F."/>
        </authorList>
    </citation>
    <scope>NUCLEOTIDE SEQUENCE</scope>
</reference>
<evidence type="ECO:0000256" key="9">
    <source>
        <dbReference type="ARBA" id="ARBA00022967"/>
    </source>
</evidence>
<keyword evidence="12 17" id="KW-0520">NAD</keyword>
<dbReference type="Pfam" id="PF00361">
    <property type="entry name" value="Proton_antipo_M"/>
    <property type="match status" value="1"/>
</dbReference>
<feature type="transmembrane region" description="Helical" evidence="17">
    <location>
        <begin position="99"/>
        <end position="118"/>
    </location>
</feature>
<evidence type="ECO:0000256" key="3">
    <source>
        <dbReference type="ARBA" id="ARBA00009025"/>
    </source>
</evidence>
<dbReference type="GO" id="GO:0031966">
    <property type="term" value="C:mitochondrial membrane"/>
    <property type="evidence" value="ECO:0007669"/>
    <property type="project" value="UniProtKB-SubCell"/>
</dbReference>
<evidence type="ECO:0000256" key="13">
    <source>
        <dbReference type="ARBA" id="ARBA00023075"/>
    </source>
</evidence>
<dbReference type="EMBL" id="DQ364229">
    <property type="protein sequence ID" value="ABC86661.2"/>
    <property type="molecule type" value="Genomic_DNA"/>
</dbReference>
<feature type="transmembrane region" description="Helical" evidence="17">
    <location>
        <begin position="315"/>
        <end position="335"/>
    </location>
</feature>
<dbReference type="PANTHER" id="PTHR43507">
    <property type="entry name" value="NADH-UBIQUINONE OXIDOREDUCTASE CHAIN 4"/>
    <property type="match status" value="1"/>
</dbReference>
<keyword evidence="7 17" id="KW-0679">Respiratory chain</keyword>
<dbReference type="GO" id="GO:0008137">
    <property type="term" value="F:NADH dehydrogenase (ubiquinone) activity"/>
    <property type="evidence" value="ECO:0007669"/>
    <property type="project" value="UniProtKB-UniRule"/>
</dbReference>
<keyword evidence="8 17" id="KW-0812">Transmembrane</keyword>
<name>Q0QJ91_9NEOP</name>
<feature type="domain" description="NADH:quinone oxidoreductase/Mrp antiporter transmembrane" evidence="18">
    <location>
        <begin position="95"/>
        <end position="375"/>
    </location>
</feature>
<accession>Q0QJ91</accession>
<proteinExistence type="inferred from homology"/>
<feature type="transmembrane region" description="Helical" evidence="17">
    <location>
        <begin position="169"/>
        <end position="190"/>
    </location>
</feature>
<dbReference type="EC" id="7.1.1.2" evidence="4 17"/>
<keyword evidence="15 17" id="KW-0472">Membrane</keyword>
<keyword evidence="10 17" id="KW-0249">Electron transport</keyword>
<evidence type="ECO:0000259" key="18">
    <source>
        <dbReference type="Pfam" id="PF00361"/>
    </source>
</evidence>